<evidence type="ECO:0000313" key="3">
    <source>
        <dbReference type="Proteomes" id="UP001144313"/>
    </source>
</evidence>
<dbReference type="EMBL" id="BSDT01000001">
    <property type="protein sequence ID" value="GLI40818.1"/>
    <property type="molecule type" value="Genomic_DNA"/>
</dbReference>
<reference evidence="2" key="1">
    <citation type="submission" date="2022-12" db="EMBL/GenBank/DDBJ databases">
        <title>Reference genome sequencing for broad-spectrum identification of bacterial and archaeal isolates by mass spectrometry.</title>
        <authorList>
            <person name="Sekiguchi Y."/>
            <person name="Tourlousse D.M."/>
        </authorList>
    </citation>
    <scope>NUCLEOTIDE SEQUENCE</scope>
    <source>
        <strain evidence="2">LLR39Z86</strain>
    </source>
</reference>
<protein>
    <recommendedName>
        <fullName evidence="4">WXG100 family type VII secretion target</fullName>
    </recommendedName>
</protein>
<organism evidence="2 3">
    <name type="scientific">Glycomyces algeriensis</name>
    <dbReference type="NCBI Taxonomy" id="256037"/>
    <lineage>
        <taxon>Bacteria</taxon>
        <taxon>Bacillati</taxon>
        <taxon>Actinomycetota</taxon>
        <taxon>Actinomycetes</taxon>
        <taxon>Glycomycetales</taxon>
        <taxon>Glycomycetaceae</taxon>
        <taxon>Glycomyces</taxon>
    </lineage>
</organism>
<evidence type="ECO:0000256" key="1">
    <source>
        <dbReference type="SAM" id="Phobius"/>
    </source>
</evidence>
<dbReference type="InterPro" id="IPR036689">
    <property type="entry name" value="ESAT-6-like_sf"/>
</dbReference>
<evidence type="ECO:0008006" key="4">
    <source>
        <dbReference type="Google" id="ProtNLM"/>
    </source>
</evidence>
<keyword evidence="1" id="KW-0472">Membrane</keyword>
<dbReference type="RefSeq" id="WP_270116947.1">
    <property type="nucleotide sequence ID" value="NZ_BAAAOL010000009.1"/>
</dbReference>
<comment type="caution">
    <text evidence="2">The sequence shown here is derived from an EMBL/GenBank/DDBJ whole genome shotgun (WGS) entry which is preliminary data.</text>
</comment>
<feature type="transmembrane region" description="Helical" evidence="1">
    <location>
        <begin position="182"/>
        <end position="203"/>
    </location>
</feature>
<dbReference type="SUPFAM" id="SSF140453">
    <property type="entry name" value="EsxAB dimer-like"/>
    <property type="match status" value="1"/>
</dbReference>
<name>A0A9W6G5R7_9ACTN</name>
<sequence length="233" mass="24478">MSDNPLVAPVTSTRTDWTGSGIPESYLDVKKAIEEGSWVEASLGGVGLALETVGSVMDPFGSLFSAGIGWAMEYFEPLREMLEELTGKADVVMSHAATWNNMAAELFSVSEELATRLDSDLSEWSGDAHVAYQTLMGYNVDGIGGLGATAAAIGAATEAAGGLVQVTHDLVRDLIAELVGHVIAWVIEAIFVVTLPLIAVQIVGAVVKWAGMIMGYGMALVQSLMNLKTLVCG</sequence>
<evidence type="ECO:0000313" key="2">
    <source>
        <dbReference type="EMBL" id="GLI40818.1"/>
    </source>
</evidence>
<proteinExistence type="predicted"/>
<gene>
    <name evidence="2" type="ORF">GALLR39Z86_06680</name>
</gene>
<dbReference type="AlphaFoldDB" id="A0A9W6G5R7"/>
<dbReference type="Proteomes" id="UP001144313">
    <property type="component" value="Unassembled WGS sequence"/>
</dbReference>
<accession>A0A9W6G5R7</accession>
<keyword evidence="1" id="KW-0812">Transmembrane</keyword>
<keyword evidence="3" id="KW-1185">Reference proteome</keyword>
<keyword evidence="1" id="KW-1133">Transmembrane helix</keyword>